<dbReference type="Proteomes" id="UP000070444">
    <property type="component" value="Unassembled WGS sequence"/>
</dbReference>
<sequence>MNANFNTIFPKVTGLYLDHYFAHEFKRCKEHNLPLIDNLFPKLVSLKLSHDISESTLEALLSRPGNLNLIHLYLYSPISSWKNLIELIKQRFPDLHIITRDASRISKPFKNSPLTDLKSILPNLNFMSAKFMKPFEYSIVYIDELSHI</sequence>
<keyword evidence="2" id="KW-1185">Reference proteome</keyword>
<protein>
    <recommendedName>
        <fullName evidence="3">F-box domain-containing protein</fullName>
    </recommendedName>
</protein>
<dbReference type="EMBL" id="KQ964503">
    <property type="protein sequence ID" value="KXN70417.1"/>
    <property type="molecule type" value="Genomic_DNA"/>
</dbReference>
<evidence type="ECO:0000313" key="1">
    <source>
        <dbReference type="EMBL" id="KXN70417.1"/>
    </source>
</evidence>
<gene>
    <name evidence="1" type="ORF">CONCODRAFT_7043</name>
</gene>
<evidence type="ECO:0008006" key="3">
    <source>
        <dbReference type="Google" id="ProtNLM"/>
    </source>
</evidence>
<dbReference type="AlphaFoldDB" id="A0A137P5X9"/>
<proteinExistence type="predicted"/>
<reference evidence="1 2" key="1">
    <citation type="journal article" date="2015" name="Genome Biol. Evol.">
        <title>Phylogenomic analyses indicate that early fungi evolved digesting cell walls of algal ancestors of land plants.</title>
        <authorList>
            <person name="Chang Y."/>
            <person name="Wang S."/>
            <person name="Sekimoto S."/>
            <person name="Aerts A.L."/>
            <person name="Choi C."/>
            <person name="Clum A."/>
            <person name="LaButti K.M."/>
            <person name="Lindquist E.A."/>
            <person name="Yee Ngan C."/>
            <person name="Ohm R.A."/>
            <person name="Salamov A.A."/>
            <person name="Grigoriev I.V."/>
            <person name="Spatafora J.W."/>
            <person name="Berbee M.L."/>
        </authorList>
    </citation>
    <scope>NUCLEOTIDE SEQUENCE [LARGE SCALE GENOMIC DNA]</scope>
    <source>
        <strain evidence="1 2">NRRL 28638</strain>
    </source>
</reference>
<accession>A0A137P5X9</accession>
<name>A0A137P5X9_CONC2</name>
<evidence type="ECO:0000313" key="2">
    <source>
        <dbReference type="Proteomes" id="UP000070444"/>
    </source>
</evidence>
<organism evidence="1 2">
    <name type="scientific">Conidiobolus coronatus (strain ATCC 28846 / CBS 209.66 / NRRL 28638)</name>
    <name type="common">Delacroixia coronata</name>
    <dbReference type="NCBI Taxonomy" id="796925"/>
    <lineage>
        <taxon>Eukaryota</taxon>
        <taxon>Fungi</taxon>
        <taxon>Fungi incertae sedis</taxon>
        <taxon>Zoopagomycota</taxon>
        <taxon>Entomophthoromycotina</taxon>
        <taxon>Entomophthoromycetes</taxon>
        <taxon>Entomophthorales</taxon>
        <taxon>Ancylistaceae</taxon>
        <taxon>Conidiobolus</taxon>
    </lineage>
</organism>